<evidence type="ECO:0000259" key="1">
    <source>
        <dbReference type="Pfam" id="PF14622"/>
    </source>
</evidence>
<organism evidence="2 3">
    <name type="scientific">Friedmanniomyces endolithicus</name>
    <dbReference type="NCBI Taxonomy" id="329885"/>
    <lineage>
        <taxon>Eukaryota</taxon>
        <taxon>Fungi</taxon>
        <taxon>Dikarya</taxon>
        <taxon>Ascomycota</taxon>
        <taxon>Pezizomycotina</taxon>
        <taxon>Dothideomycetes</taxon>
        <taxon>Dothideomycetidae</taxon>
        <taxon>Mycosphaerellales</taxon>
        <taxon>Teratosphaeriaceae</taxon>
        <taxon>Friedmanniomyces</taxon>
    </lineage>
</organism>
<feature type="domain" description="RNase III" evidence="1">
    <location>
        <begin position="112"/>
        <end position="264"/>
    </location>
</feature>
<dbReference type="Pfam" id="PF14622">
    <property type="entry name" value="Ribonucleas_3_3"/>
    <property type="match status" value="1"/>
</dbReference>
<dbReference type="Proteomes" id="UP000310066">
    <property type="component" value="Unassembled WGS sequence"/>
</dbReference>
<dbReference type="EMBL" id="NAJP01000004">
    <property type="protein sequence ID" value="TKA48048.1"/>
    <property type="molecule type" value="Genomic_DNA"/>
</dbReference>
<dbReference type="InterPro" id="IPR036389">
    <property type="entry name" value="RNase_III_sf"/>
</dbReference>
<dbReference type="GO" id="GO:0005762">
    <property type="term" value="C:mitochondrial large ribosomal subunit"/>
    <property type="evidence" value="ECO:0007669"/>
    <property type="project" value="InterPro"/>
</dbReference>
<dbReference type="AlphaFoldDB" id="A0A4U0VG59"/>
<protein>
    <recommendedName>
        <fullName evidence="1">RNase III domain-containing protein</fullName>
    </recommendedName>
</protein>
<accession>A0A4U0VG59</accession>
<dbReference type="STRING" id="329885.A0A4U0VG59"/>
<sequence length="268" mass="29525">MPPARTSSLCASCATALRSQAPGASHAGLRTFTTTAAHQSAPAQDQPRWKQTPPAMKMAFRLRPRPNQPEWKVNDQQAPLDEMYDSFVGHAGEAAKGQTGVESTKGRDLLPEEVKWLAITHKSFDHGRRGFNDRLAFLGKRIVYLQTSLALLRSPTAVPQVFTTRKERNNENKNVFHHPALSGTENLTSFSKAQVLSPSRLARLAQSYGVDRVVRWKPKKAENLKGSGVETVLAHTVYSIIGALAMQRGGEVAARTARERILQPLGLR</sequence>
<gene>
    <name evidence="2" type="ORF">B0A54_01540</name>
</gene>
<dbReference type="SUPFAM" id="SSF69065">
    <property type="entry name" value="RNase III domain-like"/>
    <property type="match status" value="1"/>
</dbReference>
<dbReference type="FunFam" id="1.10.1520.10:FF:000018">
    <property type="entry name" value="RNase III domain protein"/>
    <property type="match status" value="1"/>
</dbReference>
<dbReference type="PANTHER" id="PTHR28160:SF1">
    <property type="entry name" value="LARGE RIBOSOMAL SUBUNIT PROTEIN ML57"/>
    <property type="match status" value="1"/>
</dbReference>
<comment type="caution">
    <text evidence="2">The sequence shown here is derived from an EMBL/GenBank/DDBJ whole genome shotgun (WGS) entry which is preliminary data.</text>
</comment>
<dbReference type="PANTHER" id="PTHR28160">
    <property type="entry name" value="54S RIBOSOMAL PROTEIN L15, MITOCHONDRIAL"/>
    <property type="match status" value="1"/>
</dbReference>
<dbReference type="InterPro" id="IPR000999">
    <property type="entry name" value="RNase_III_dom"/>
</dbReference>
<evidence type="ECO:0000313" key="3">
    <source>
        <dbReference type="Proteomes" id="UP000310066"/>
    </source>
</evidence>
<evidence type="ECO:0000313" key="2">
    <source>
        <dbReference type="EMBL" id="TKA48048.1"/>
    </source>
</evidence>
<dbReference type="InterPro" id="IPR040030">
    <property type="entry name" value="Ribosomal_mL57"/>
</dbReference>
<dbReference type="GO" id="GO:0032543">
    <property type="term" value="P:mitochondrial translation"/>
    <property type="evidence" value="ECO:0007669"/>
    <property type="project" value="InterPro"/>
</dbReference>
<dbReference type="OrthoDB" id="2281895at2759"/>
<dbReference type="GO" id="GO:0004525">
    <property type="term" value="F:ribonuclease III activity"/>
    <property type="evidence" value="ECO:0007669"/>
    <property type="project" value="InterPro"/>
</dbReference>
<reference evidence="2 3" key="1">
    <citation type="submission" date="2017-03" db="EMBL/GenBank/DDBJ databases">
        <title>Genomes of endolithic fungi from Antarctica.</title>
        <authorList>
            <person name="Coleine C."/>
            <person name="Masonjones S."/>
            <person name="Stajich J.E."/>
        </authorList>
    </citation>
    <scope>NUCLEOTIDE SEQUENCE [LARGE SCALE GENOMIC DNA]</scope>
    <source>
        <strain evidence="2 3">CCFEE 5311</strain>
    </source>
</reference>
<dbReference type="CDD" id="cd00593">
    <property type="entry name" value="RIBOc"/>
    <property type="match status" value="1"/>
</dbReference>
<dbReference type="Gene3D" id="1.10.1520.10">
    <property type="entry name" value="Ribonuclease III domain"/>
    <property type="match status" value="1"/>
</dbReference>
<name>A0A4U0VG59_9PEZI</name>
<dbReference type="GO" id="GO:0006396">
    <property type="term" value="P:RNA processing"/>
    <property type="evidence" value="ECO:0007669"/>
    <property type="project" value="InterPro"/>
</dbReference>
<proteinExistence type="predicted"/>
<dbReference type="GO" id="GO:0003735">
    <property type="term" value="F:structural constituent of ribosome"/>
    <property type="evidence" value="ECO:0007669"/>
    <property type="project" value="InterPro"/>
</dbReference>